<keyword evidence="2" id="KW-0349">Heme</keyword>
<dbReference type="EMBL" id="JAOVQO010000050">
    <property type="protein sequence ID" value="MCU9850635.1"/>
    <property type="molecule type" value="Genomic_DNA"/>
</dbReference>
<evidence type="ECO:0000313" key="7">
    <source>
        <dbReference type="Proteomes" id="UP001209535"/>
    </source>
</evidence>
<proteinExistence type="inferred from homology"/>
<dbReference type="InterPro" id="IPR009050">
    <property type="entry name" value="Globin-like_sf"/>
</dbReference>
<dbReference type="PANTHER" id="PTHR47366:SF1">
    <property type="entry name" value="TWO-ON-TWO HEMOGLOBIN-3"/>
    <property type="match status" value="1"/>
</dbReference>
<dbReference type="InterPro" id="IPR044203">
    <property type="entry name" value="GlbO/GLB3-like"/>
</dbReference>
<keyword evidence="4" id="KW-0408">Iron</keyword>
<comment type="caution">
    <text evidence="6">The sequence shown here is derived from an EMBL/GenBank/DDBJ whole genome shotgun (WGS) entry which is preliminary data.</text>
</comment>
<name>A0ABT2X9K8_9RHOB</name>
<evidence type="ECO:0000313" key="6">
    <source>
        <dbReference type="EMBL" id="MCU9850635.1"/>
    </source>
</evidence>
<dbReference type="CDD" id="cd14773">
    <property type="entry name" value="TrHb2_PhHbO-like_O"/>
    <property type="match status" value="1"/>
</dbReference>
<protein>
    <submittedName>
        <fullName evidence="6">Group II truncated hemoglobin</fullName>
    </submittedName>
</protein>
<gene>
    <name evidence="6" type="ORF">OEZ60_21955</name>
</gene>
<evidence type="ECO:0000256" key="3">
    <source>
        <dbReference type="ARBA" id="ARBA00022723"/>
    </source>
</evidence>
<organism evidence="6 7">
    <name type="scientific">Albidovulum salinarum</name>
    <dbReference type="NCBI Taxonomy" id="2984153"/>
    <lineage>
        <taxon>Bacteria</taxon>
        <taxon>Pseudomonadati</taxon>
        <taxon>Pseudomonadota</taxon>
        <taxon>Alphaproteobacteria</taxon>
        <taxon>Rhodobacterales</taxon>
        <taxon>Paracoccaceae</taxon>
        <taxon>Albidovulum</taxon>
    </lineage>
</organism>
<comment type="similarity">
    <text evidence="5">Belongs to the truncated hemoglobin family. Group II subfamily.</text>
</comment>
<dbReference type="Pfam" id="PF01152">
    <property type="entry name" value="Bac_globin"/>
    <property type="match status" value="1"/>
</dbReference>
<evidence type="ECO:0000256" key="2">
    <source>
        <dbReference type="ARBA" id="ARBA00022617"/>
    </source>
</evidence>
<evidence type="ECO:0000256" key="5">
    <source>
        <dbReference type="ARBA" id="ARBA00034496"/>
    </source>
</evidence>
<accession>A0ABT2X9K8</accession>
<evidence type="ECO:0000256" key="4">
    <source>
        <dbReference type="ARBA" id="ARBA00023004"/>
    </source>
</evidence>
<dbReference type="RefSeq" id="WP_263340959.1">
    <property type="nucleotide sequence ID" value="NZ_JAOVQO010000050.1"/>
</dbReference>
<reference evidence="6 7" key="1">
    <citation type="submission" date="2022-10" db="EMBL/GenBank/DDBJ databases">
        <title>Defluviimonas sp. nov., isolated from ocean surface sediments.</title>
        <authorList>
            <person name="He W."/>
            <person name="Wang L."/>
            <person name="Zhang D.-F."/>
        </authorList>
    </citation>
    <scope>NUCLEOTIDE SEQUENCE [LARGE SCALE GENOMIC DNA]</scope>
    <source>
        <strain evidence="6 7">WL0024</strain>
    </source>
</reference>
<keyword evidence="3" id="KW-0479">Metal-binding</keyword>
<dbReference type="InterPro" id="IPR001486">
    <property type="entry name" value="Hemoglobin_trunc"/>
</dbReference>
<dbReference type="Proteomes" id="UP001209535">
    <property type="component" value="Unassembled WGS sequence"/>
</dbReference>
<keyword evidence="7" id="KW-1185">Reference proteome</keyword>
<dbReference type="PANTHER" id="PTHR47366">
    <property type="entry name" value="TWO-ON-TWO HEMOGLOBIN-3"/>
    <property type="match status" value="1"/>
</dbReference>
<sequence length="141" mass="15922">MAASILDQLGGEPALRNLVNHFYDLVETDPRGENLMRLHFRGHGLSHVREAQFDFLSGFLGGRRYYEEKHGSMEVRLMHAHVPIALEDAESWLELMNQAIDDLGYQGPHVEKMRAAFRRVALILVNDLREWGLPAADSAGA</sequence>
<evidence type="ECO:0000256" key="1">
    <source>
        <dbReference type="ARBA" id="ARBA00022448"/>
    </source>
</evidence>
<dbReference type="Gene3D" id="1.10.490.10">
    <property type="entry name" value="Globins"/>
    <property type="match status" value="1"/>
</dbReference>
<dbReference type="InterPro" id="IPR012292">
    <property type="entry name" value="Globin/Proto"/>
</dbReference>
<dbReference type="SUPFAM" id="SSF46458">
    <property type="entry name" value="Globin-like"/>
    <property type="match status" value="1"/>
</dbReference>
<keyword evidence="1" id="KW-0813">Transport</keyword>